<dbReference type="OrthoDB" id="191139at2759"/>
<dbReference type="Proteomes" id="UP000724874">
    <property type="component" value="Unassembled WGS sequence"/>
</dbReference>
<accession>A0A9P5TKD7</accession>
<comment type="caution">
    <text evidence="3">The sequence shown here is derived from an EMBL/GenBank/DDBJ whole genome shotgun (WGS) entry which is preliminary data.</text>
</comment>
<keyword evidence="2" id="KW-0560">Oxidoreductase</keyword>
<protein>
    <recommendedName>
        <fullName evidence="5">Short-chain dehydrogenase</fullName>
    </recommendedName>
</protein>
<dbReference type="SUPFAM" id="SSF51735">
    <property type="entry name" value="NAD(P)-binding Rossmann-fold domains"/>
    <property type="match status" value="1"/>
</dbReference>
<dbReference type="Gene3D" id="3.40.50.720">
    <property type="entry name" value="NAD(P)-binding Rossmann-like Domain"/>
    <property type="match status" value="1"/>
</dbReference>
<evidence type="ECO:0008006" key="5">
    <source>
        <dbReference type="Google" id="ProtNLM"/>
    </source>
</evidence>
<sequence length="338" mass="36882">MPPYDTNTTSDELVKDYASLIKGKVVLTTGVSPGGLGAAFVLAIAKAQPALLILAGRDLAKLEKTAAEITSSNPTVKTRNLRVDLESLQSVREAAAEVNSWADVPVIDVIVNNAAVMAVDYALSVDGFERHLASNHLGHFLLTNLVINKVLASKSPRVVFVSSAGHRFNPFRFDDYNFDGGKSYDKWRGYGQSKTANILTAISLAKKLGGRGLLAFSLHPGVIMTNLANHLDFSKDFVSAHAVDYAMGNLGEFHSDINFKSVERGVATHIYAAFDPIYQSYSSYLSDHNGSYLLDCHVGDPVTETVKPWAISRIEAEKLWTLSQKLVGEEFDYQLGRK</sequence>
<evidence type="ECO:0000313" key="4">
    <source>
        <dbReference type="Proteomes" id="UP000724874"/>
    </source>
</evidence>
<dbReference type="AlphaFoldDB" id="A0A9P5TKD7"/>
<dbReference type="PANTHER" id="PTHR24320:SF283">
    <property type="entry name" value="RETINOL DEHYDROGENASE 11"/>
    <property type="match status" value="1"/>
</dbReference>
<evidence type="ECO:0000313" key="3">
    <source>
        <dbReference type="EMBL" id="KAF8891621.1"/>
    </source>
</evidence>
<dbReference type="PANTHER" id="PTHR24320">
    <property type="entry name" value="RETINOL DEHYDROGENASE"/>
    <property type="match status" value="1"/>
</dbReference>
<comment type="similarity">
    <text evidence="1">Belongs to the short-chain dehydrogenases/reductases (SDR) family.</text>
</comment>
<proteinExistence type="inferred from homology"/>
<reference evidence="3" key="1">
    <citation type="submission" date="2020-11" db="EMBL/GenBank/DDBJ databases">
        <authorList>
            <consortium name="DOE Joint Genome Institute"/>
            <person name="Ahrendt S."/>
            <person name="Riley R."/>
            <person name="Andreopoulos W."/>
            <person name="LaButti K."/>
            <person name="Pangilinan J."/>
            <person name="Ruiz-duenas F.J."/>
            <person name="Barrasa J.M."/>
            <person name="Sanchez-Garcia M."/>
            <person name="Camarero S."/>
            <person name="Miyauchi S."/>
            <person name="Serrano A."/>
            <person name="Linde D."/>
            <person name="Babiker R."/>
            <person name="Drula E."/>
            <person name="Ayuso-Fernandez I."/>
            <person name="Pacheco R."/>
            <person name="Padilla G."/>
            <person name="Ferreira P."/>
            <person name="Barriuso J."/>
            <person name="Kellner H."/>
            <person name="Castanera R."/>
            <person name="Alfaro M."/>
            <person name="Ramirez L."/>
            <person name="Pisabarro A.G."/>
            <person name="Kuo A."/>
            <person name="Tritt A."/>
            <person name="Lipzen A."/>
            <person name="He G."/>
            <person name="Yan M."/>
            <person name="Ng V."/>
            <person name="Cullen D."/>
            <person name="Martin F."/>
            <person name="Rosso M.-N."/>
            <person name="Henrissat B."/>
            <person name="Hibbett D."/>
            <person name="Martinez A.T."/>
            <person name="Grigoriev I.V."/>
        </authorList>
    </citation>
    <scope>NUCLEOTIDE SEQUENCE</scope>
    <source>
        <strain evidence="3">AH 44721</strain>
    </source>
</reference>
<organism evidence="3 4">
    <name type="scientific">Gymnopilus junonius</name>
    <name type="common">Spectacular rustgill mushroom</name>
    <name type="synonym">Gymnopilus spectabilis subsp. junonius</name>
    <dbReference type="NCBI Taxonomy" id="109634"/>
    <lineage>
        <taxon>Eukaryota</taxon>
        <taxon>Fungi</taxon>
        <taxon>Dikarya</taxon>
        <taxon>Basidiomycota</taxon>
        <taxon>Agaricomycotina</taxon>
        <taxon>Agaricomycetes</taxon>
        <taxon>Agaricomycetidae</taxon>
        <taxon>Agaricales</taxon>
        <taxon>Agaricineae</taxon>
        <taxon>Hymenogastraceae</taxon>
        <taxon>Gymnopilus</taxon>
    </lineage>
</organism>
<dbReference type="Pfam" id="PF00106">
    <property type="entry name" value="adh_short"/>
    <property type="match status" value="1"/>
</dbReference>
<dbReference type="EMBL" id="JADNYJ010000071">
    <property type="protein sequence ID" value="KAF8891621.1"/>
    <property type="molecule type" value="Genomic_DNA"/>
</dbReference>
<gene>
    <name evidence="3" type="ORF">CPB84DRAFT_1816275</name>
</gene>
<evidence type="ECO:0000256" key="1">
    <source>
        <dbReference type="ARBA" id="ARBA00006484"/>
    </source>
</evidence>
<name>A0A9P5TKD7_GYMJU</name>
<dbReference type="GO" id="GO:0016491">
    <property type="term" value="F:oxidoreductase activity"/>
    <property type="evidence" value="ECO:0007669"/>
    <property type="project" value="UniProtKB-KW"/>
</dbReference>
<dbReference type="InterPro" id="IPR002347">
    <property type="entry name" value="SDR_fam"/>
</dbReference>
<dbReference type="PRINTS" id="PR00081">
    <property type="entry name" value="GDHRDH"/>
</dbReference>
<keyword evidence="4" id="KW-1185">Reference proteome</keyword>
<evidence type="ECO:0000256" key="2">
    <source>
        <dbReference type="ARBA" id="ARBA00023002"/>
    </source>
</evidence>
<dbReference type="InterPro" id="IPR036291">
    <property type="entry name" value="NAD(P)-bd_dom_sf"/>
</dbReference>